<dbReference type="Proteomes" id="UP000199420">
    <property type="component" value="Unassembled WGS sequence"/>
</dbReference>
<proteinExistence type="predicted"/>
<dbReference type="AlphaFoldDB" id="A0A1H6ZML2"/>
<organism evidence="1 2">
    <name type="scientific">Frateuria terrea</name>
    <dbReference type="NCBI Taxonomy" id="529704"/>
    <lineage>
        <taxon>Bacteria</taxon>
        <taxon>Pseudomonadati</taxon>
        <taxon>Pseudomonadota</taxon>
        <taxon>Gammaproteobacteria</taxon>
        <taxon>Lysobacterales</taxon>
        <taxon>Rhodanobacteraceae</taxon>
        <taxon>Frateuria</taxon>
    </lineage>
</organism>
<evidence type="ECO:0000313" key="2">
    <source>
        <dbReference type="Proteomes" id="UP000199420"/>
    </source>
</evidence>
<accession>A0A1H6ZML2</accession>
<protein>
    <submittedName>
        <fullName evidence="1">Uncharacterized protein</fullName>
    </submittedName>
</protein>
<name>A0A1H6ZML2_9GAMM</name>
<sequence>MTTKESEVDVLAVMEESVAASEVGEYPGTALALADARAAVAEAFEAAEEVYRISERKHDAWDRLRTALRNAGVKL</sequence>
<evidence type="ECO:0000313" key="1">
    <source>
        <dbReference type="EMBL" id="SEJ54733.1"/>
    </source>
</evidence>
<reference evidence="1 2" key="1">
    <citation type="submission" date="2016-10" db="EMBL/GenBank/DDBJ databases">
        <authorList>
            <person name="de Groot N.N."/>
        </authorList>
    </citation>
    <scope>NUCLEOTIDE SEQUENCE [LARGE SCALE GENOMIC DNA]</scope>
    <source>
        <strain evidence="1 2">DSM 26515</strain>
    </source>
</reference>
<dbReference type="EMBL" id="FNYC01000012">
    <property type="protein sequence ID" value="SEJ54733.1"/>
    <property type="molecule type" value="Genomic_DNA"/>
</dbReference>
<keyword evidence="2" id="KW-1185">Reference proteome</keyword>
<dbReference type="RefSeq" id="WP_091336883.1">
    <property type="nucleotide sequence ID" value="NZ_FNYC01000012.1"/>
</dbReference>
<gene>
    <name evidence="1" type="ORF">SAMN04487997_0168</name>
</gene>
<dbReference type="STRING" id="529704.SAMN02927913_2222"/>